<organism evidence="1">
    <name type="scientific">freshwater metagenome</name>
    <dbReference type="NCBI Taxonomy" id="449393"/>
    <lineage>
        <taxon>unclassified sequences</taxon>
        <taxon>metagenomes</taxon>
        <taxon>ecological metagenomes</taxon>
    </lineage>
</organism>
<proteinExistence type="predicted"/>
<gene>
    <name evidence="1" type="ORF">UFOPK2958_00591</name>
</gene>
<accession>A0A6J6WBL6</accession>
<dbReference type="EMBL" id="CAFAAB010000052">
    <property type="protein sequence ID" value="CAB4781800.1"/>
    <property type="molecule type" value="Genomic_DNA"/>
</dbReference>
<evidence type="ECO:0000313" key="1">
    <source>
        <dbReference type="EMBL" id="CAB4781800.1"/>
    </source>
</evidence>
<protein>
    <submittedName>
        <fullName evidence="1">Unannotated protein</fullName>
    </submittedName>
</protein>
<name>A0A6J6WBL6_9ZZZZ</name>
<dbReference type="AlphaFoldDB" id="A0A6J6WBL6"/>
<sequence length="58" mass="6743">MGPESHFYDANNFTTDQQMTFKRRAQLDIVPSDRMTVPLKFYGSNTLKRSGHEPVFAY</sequence>
<reference evidence="1" key="1">
    <citation type="submission" date="2020-05" db="EMBL/GenBank/DDBJ databases">
        <authorList>
            <person name="Chiriac C."/>
            <person name="Salcher M."/>
            <person name="Ghai R."/>
            <person name="Kavagutti S V."/>
        </authorList>
    </citation>
    <scope>NUCLEOTIDE SEQUENCE</scope>
</reference>